<dbReference type="Pfam" id="PF10112">
    <property type="entry name" value="Halogen_Hydrol"/>
    <property type="match status" value="1"/>
</dbReference>
<organism evidence="3 6">
    <name type="scientific">Allgaiera indica</name>
    <dbReference type="NCBI Taxonomy" id="765699"/>
    <lineage>
        <taxon>Bacteria</taxon>
        <taxon>Pseudomonadati</taxon>
        <taxon>Pseudomonadota</taxon>
        <taxon>Alphaproteobacteria</taxon>
        <taxon>Rhodobacterales</taxon>
        <taxon>Paracoccaceae</taxon>
        <taxon>Allgaiera</taxon>
    </lineage>
</organism>
<dbReference type="EMBL" id="FNOB01000005">
    <property type="protein sequence ID" value="SDW59633.1"/>
    <property type="molecule type" value="Genomic_DNA"/>
</dbReference>
<evidence type="ECO:0000313" key="3">
    <source>
        <dbReference type="EMBL" id="GHE00566.1"/>
    </source>
</evidence>
<dbReference type="RefSeq" id="WP_035843465.1">
    <property type="nucleotide sequence ID" value="NZ_BNAB01000004.1"/>
</dbReference>
<protein>
    <submittedName>
        <fullName evidence="4">5-bromo-4-chloroindolyl phosphate hydrolysis protein</fullName>
    </submittedName>
</protein>
<reference evidence="3" key="3">
    <citation type="submission" date="2023-06" db="EMBL/GenBank/DDBJ databases">
        <authorList>
            <person name="Sun Q."/>
            <person name="Zhou Y."/>
        </authorList>
    </citation>
    <scope>NUCLEOTIDE SEQUENCE</scope>
    <source>
        <strain evidence="3">CGMCC 1.10859</strain>
    </source>
</reference>
<dbReference type="Proteomes" id="UP000199541">
    <property type="component" value="Unassembled WGS sequence"/>
</dbReference>
<sequence length="297" mass="31946">MARRYGGKYSPGGTPGDDSGVTTDTNPFHGKRPARAGARVNFLFVVPLLLAVKAFGQGPVGLIMDLGALGLMLLSAWLTREGLRAQEAYEARRVARRPAIPRKIFGSVAMGLGLALAGAVAPGGLVAPVVFGLLGAVLHFGAFGPDPLHDKGMEGVDRFQTDRVARAVAEGEKYLGAIHDAIQRSGDRALTARVDNFLATARKMFRSIEDDPRDLSASRKYLGVYLMGMRDATVKFADLYARKPDPAARADYVALLDDLEANFTAQTAKLLQDDRSDLDIQIDVLRQRLKQEGVAPG</sequence>
<evidence type="ECO:0000313" key="4">
    <source>
        <dbReference type="EMBL" id="SDW59633.1"/>
    </source>
</evidence>
<keyword evidence="5" id="KW-1185">Reference proteome</keyword>
<feature type="transmembrane region" description="Helical" evidence="2">
    <location>
        <begin position="38"/>
        <end position="56"/>
    </location>
</feature>
<comment type="caution">
    <text evidence="3">The sequence shown here is derived from an EMBL/GenBank/DDBJ whole genome shotgun (WGS) entry which is preliminary data.</text>
</comment>
<evidence type="ECO:0000256" key="2">
    <source>
        <dbReference type="SAM" id="Phobius"/>
    </source>
</evidence>
<dbReference type="Proteomes" id="UP000634647">
    <property type="component" value="Unassembled WGS sequence"/>
</dbReference>
<accession>A0AAN4ZZ48</accession>
<reference evidence="3" key="1">
    <citation type="journal article" date="2014" name="Int. J. Syst. Evol. Microbiol.">
        <title>Complete genome sequence of Corynebacterium casei LMG S-19264T (=DSM 44701T), isolated from a smear-ripened cheese.</title>
        <authorList>
            <consortium name="US DOE Joint Genome Institute (JGI-PGF)"/>
            <person name="Walter F."/>
            <person name="Albersmeier A."/>
            <person name="Kalinowski J."/>
            <person name="Ruckert C."/>
        </authorList>
    </citation>
    <scope>NUCLEOTIDE SEQUENCE</scope>
    <source>
        <strain evidence="3">CGMCC 1.10859</strain>
    </source>
</reference>
<gene>
    <name evidence="3" type="ORF">GCM10008024_12590</name>
    <name evidence="4" type="ORF">SAMN05444006_10557</name>
</gene>
<dbReference type="EMBL" id="BNAB01000004">
    <property type="protein sequence ID" value="GHE00566.1"/>
    <property type="molecule type" value="Genomic_DNA"/>
</dbReference>
<feature type="transmembrane region" description="Helical" evidence="2">
    <location>
        <begin position="62"/>
        <end position="79"/>
    </location>
</feature>
<reference evidence="4 5" key="2">
    <citation type="submission" date="2016-10" db="EMBL/GenBank/DDBJ databases">
        <authorList>
            <person name="Varghese N."/>
            <person name="Submissions S."/>
        </authorList>
    </citation>
    <scope>NUCLEOTIDE SEQUENCE [LARGE SCALE GENOMIC DNA]</scope>
    <source>
        <strain evidence="4 5">DSM 24802</strain>
    </source>
</reference>
<keyword evidence="2" id="KW-0472">Membrane</keyword>
<feature type="transmembrane region" description="Helical" evidence="2">
    <location>
        <begin position="100"/>
        <end position="119"/>
    </location>
</feature>
<name>A0AAN4ZZ48_9RHOB</name>
<proteinExistence type="predicted"/>
<evidence type="ECO:0000313" key="5">
    <source>
        <dbReference type="Proteomes" id="UP000199541"/>
    </source>
</evidence>
<feature type="region of interest" description="Disordered" evidence="1">
    <location>
        <begin position="1"/>
        <end position="32"/>
    </location>
</feature>
<evidence type="ECO:0000313" key="6">
    <source>
        <dbReference type="Proteomes" id="UP000634647"/>
    </source>
</evidence>
<evidence type="ECO:0000256" key="1">
    <source>
        <dbReference type="SAM" id="MobiDB-lite"/>
    </source>
</evidence>
<keyword evidence="2" id="KW-1133">Transmembrane helix</keyword>
<dbReference type="InterPro" id="IPR018770">
    <property type="entry name" value="ChloroindolylP_hydrolase"/>
</dbReference>
<keyword evidence="2" id="KW-0812">Transmembrane</keyword>
<dbReference type="AlphaFoldDB" id="A0AAN4ZZ48"/>